<protein>
    <submittedName>
        <fullName evidence="1">Uncharacterized protein</fullName>
    </submittedName>
</protein>
<evidence type="ECO:0000313" key="1">
    <source>
        <dbReference type="EMBL" id="CAD8999630.1"/>
    </source>
</evidence>
<accession>A0A7S1N6B6</accession>
<organism evidence="1">
    <name type="scientific">Eutreptiella gymnastica</name>
    <dbReference type="NCBI Taxonomy" id="73025"/>
    <lineage>
        <taxon>Eukaryota</taxon>
        <taxon>Discoba</taxon>
        <taxon>Euglenozoa</taxon>
        <taxon>Euglenida</taxon>
        <taxon>Spirocuta</taxon>
        <taxon>Euglenophyceae</taxon>
        <taxon>Eutreptiales</taxon>
        <taxon>Eutreptiaceae</taxon>
        <taxon>Eutreptiella</taxon>
    </lineage>
</organism>
<proteinExistence type="predicted"/>
<reference evidence="1" key="1">
    <citation type="submission" date="2021-01" db="EMBL/GenBank/DDBJ databases">
        <authorList>
            <person name="Corre E."/>
            <person name="Pelletier E."/>
            <person name="Niang G."/>
            <person name="Scheremetjew M."/>
            <person name="Finn R."/>
            <person name="Kale V."/>
            <person name="Holt S."/>
            <person name="Cochrane G."/>
            <person name="Meng A."/>
            <person name="Brown T."/>
            <person name="Cohen L."/>
        </authorList>
    </citation>
    <scope>NUCLEOTIDE SEQUENCE</scope>
    <source>
        <strain evidence="1">NIES-381</strain>
    </source>
</reference>
<dbReference type="AlphaFoldDB" id="A0A7S1N6B6"/>
<sequence>MKVRGSSCTVPLPCFHHGYAGSGVPLEDPQIQERSWGKSWRIGNKGCDPDMRFADTGTEVWARSSWTARPYNVLGERLCTWSQRTGVRPCAIKHTQGRCHSGCVTRKSENQRRHYEP</sequence>
<gene>
    <name evidence="1" type="ORF">EGYM00392_LOCUS10703</name>
</gene>
<name>A0A7S1N6B6_9EUGL</name>
<dbReference type="EMBL" id="HBGA01029091">
    <property type="protein sequence ID" value="CAD8999630.1"/>
    <property type="molecule type" value="Transcribed_RNA"/>
</dbReference>